<evidence type="ECO:0000256" key="10">
    <source>
        <dbReference type="PROSITE-ProRule" id="PRU00657"/>
    </source>
</evidence>
<evidence type="ECO:0000313" key="16">
    <source>
        <dbReference type="EMBL" id="KAL2848247.1"/>
    </source>
</evidence>
<dbReference type="RefSeq" id="XP_070898155.1">
    <property type="nucleotide sequence ID" value="XM_071045879.1"/>
</dbReference>
<comment type="function">
    <text evidence="9">Dicer-like endonuclease involved in cleaving double-stranded RNA in the RNA interference (RNAi) pathway. Produces 21 to 25 bp dsRNAs (siRNAs) which target the selective destruction of homologous RNAs leading to sequence-specific suppression of gene expression, called post-transcriptional gene silencing (PTGS). Part of a broad host defense response against viral infection and transposons.</text>
</comment>
<dbReference type="CDD" id="cd00593">
    <property type="entry name" value="RIBOc"/>
    <property type="match status" value="2"/>
</dbReference>
<evidence type="ECO:0000256" key="8">
    <source>
        <dbReference type="ARBA" id="ARBA00023118"/>
    </source>
</evidence>
<evidence type="ECO:0000313" key="17">
    <source>
        <dbReference type="Proteomes" id="UP001610444"/>
    </source>
</evidence>
<dbReference type="Pfam" id="PF00270">
    <property type="entry name" value="DEAD"/>
    <property type="match status" value="1"/>
</dbReference>
<feature type="region of interest" description="Disordered" evidence="11">
    <location>
        <begin position="1495"/>
        <end position="1514"/>
    </location>
</feature>
<evidence type="ECO:0000259" key="14">
    <source>
        <dbReference type="PROSITE" id="PS51194"/>
    </source>
</evidence>
<evidence type="ECO:0000256" key="11">
    <source>
        <dbReference type="SAM" id="MobiDB-lite"/>
    </source>
</evidence>
<dbReference type="Pfam" id="PF03368">
    <property type="entry name" value="Dicer_dimer"/>
    <property type="match status" value="1"/>
</dbReference>
<dbReference type="InterPro" id="IPR036389">
    <property type="entry name" value="RNase_III_sf"/>
</dbReference>
<dbReference type="Pfam" id="PF00271">
    <property type="entry name" value="Helicase_C"/>
    <property type="match status" value="1"/>
</dbReference>
<keyword evidence="17" id="KW-1185">Reference proteome</keyword>
<keyword evidence="6" id="KW-0067">ATP-binding</keyword>
<evidence type="ECO:0008006" key="18">
    <source>
        <dbReference type="Google" id="ProtNLM"/>
    </source>
</evidence>
<dbReference type="InterPro" id="IPR027417">
    <property type="entry name" value="P-loop_NTPase"/>
</dbReference>
<keyword evidence="4" id="KW-0378">Hydrolase</keyword>
<proteinExistence type="inferred from homology"/>
<dbReference type="Gene3D" id="1.10.1520.10">
    <property type="entry name" value="Ribonuclease III domain"/>
    <property type="match status" value="2"/>
</dbReference>
<feature type="region of interest" description="Disordered" evidence="11">
    <location>
        <begin position="1386"/>
        <end position="1411"/>
    </location>
</feature>
<organism evidence="16 17">
    <name type="scientific">Aspergillus pseudodeflectus</name>
    <dbReference type="NCBI Taxonomy" id="176178"/>
    <lineage>
        <taxon>Eukaryota</taxon>
        <taxon>Fungi</taxon>
        <taxon>Dikarya</taxon>
        <taxon>Ascomycota</taxon>
        <taxon>Pezizomycotina</taxon>
        <taxon>Eurotiomycetes</taxon>
        <taxon>Eurotiomycetidae</taxon>
        <taxon>Eurotiales</taxon>
        <taxon>Aspergillaceae</taxon>
        <taxon>Aspergillus</taxon>
        <taxon>Aspergillus subgen. Nidulantes</taxon>
    </lineage>
</organism>
<dbReference type="InterPro" id="IPR005034">
    <property type="entry name" value="Dicer_dimerisation"/>
</dbReference>
<dbReference type="CDD" id="cd18034">
    <property type="entry name" value="DEXHc_dicer"/>
    <property type="match status" value="1"/>
</dbReference>
<dbReference type="InterPro" id="IPR014001">
    <property type="entry name" value="Helicase_ATP-bd"/>
</dbReference>
<keyword evidence="7 10" id="KW-0694">RNA-binding</keyword>
<dbReference type="PROSITE" id="PS51192">
    <property type="entry name" value="HELICASE_ATP_BIND_1"/>
    <property type="match status" value="1"/>
</dbReference>
<dbReference type="SMART" id="SM00535">
    <property type="entry name" value="RIBOc"/>
    <property type="match status" value="2"/>
</dbReference>
<dbReference type="GeneID" id="98161043"/>
<feature type="domain" description="Helicase C-terminal" evidence="14">
    <location>
        <begin position="366"/>
        <end position="532"/>
    </location>
</feature>
<name>A0ABR4KA92_9EURO</name>
<dbReference type="SUPFAM" id="SSF69065">
    <property type="entry name" value="RNase III domain-like"/>
    <property type="match status" value="2"/>
</dbReference>
<comment type="similarity">
    <text evidence="10">Belongs to the helicase family. Dicer subfamily.</text>
</comment>
<dbReference type="PANTHER" id="PTHR14950">
    <property type="entry name" value="DICER-RELATED"/>
    <property type="match status" value="1"/>
</dbReference>
<dbReference type="Proteomes" id="UP001610444">
    <property type="component" value="Unassembled WGS sequence"/>
</dbReference>
<evidence type="ECO:0000259" key="12">
    <source>
        <dbReference type="PROSITE" id="PS50142"/>
    </source>
</evidence>
<dbReference type="InterPro" id="IPR001650">
    <property type="entry name" value="Helicase_C-like"/>
</dbReference>
<dbReference type="PANTHER" id="PTHR14950:SF37">
    <property type="entry name" value="ENDORIBONUCLEASE DICER"/>
    <property type="match status" value="1"/>
</dbReference>
<dbReference type="SMART" id="SM00487">
    <property type="entry name" value="DEXDc"/>
    <property type="match status" value="1"/>
</dbReference>
<dbReference type="PROSITE" id="PS00517">
    <property type="entry name" value="RNASE_3_1"/>
    <property type="match status" value="1"/>
</dbReference>
<evidence type="ECO:0000256" key="4">
    <source>
        <dbReference type="ARBA" id="ARBA00022801"/>
    </source>
</evidence>
<evidence type="ECO:0000256" key="2">
    <source>
        <dbReference type="ARBA" id="ARBA00022737"/>
    </source>
</evidence>
<feature type="compositionally biased region" description="Acidic residues" evidence="11">
    <location>
        <begin position="1495"/>
        <end position="1507"/>
    </location>
</feature>
<feature type="domain" description="RNase III" evidence="12">
    <location>
        <begin position="1110"/>
        <end position="1329"/>
    </location>
</feature>
<dbReference type="Pfam" id="PF00636">
    <property type="entry name" value="Ribonuclease_3"/>
    <property type="match status" value="2"/>
</dbReference>
<evidence type="ECO:0000259" key="13">
    <source>
        <dbReference type="PROSITE" id="PS51192"/>
    </source>
</evidence>
<feature type="domain" description="Helicase ATP-binding" evidence="13">
    <location>
        <begin position="23"/>
        <end position="202"/>
    </location>
</feature>
<comment type="caution">
    <text evidence="16">The sequence shown here is derived from an EMBL/GenBank/DDBJ whole genome shotgun (WGS) entry which is preliminary data.</text>
</comment>
<feature type="region of interest" description="Disordered" evidence="11">
    <location>
        <begin position="1267"/>
        <end position="1302"/>
    </location>
</feature>
<evidence type="ECO:0000256" key="6">
    <source>
        <dbReference type="ARBA" id="ARBA00022840"/>
    </source>
</evidence>
<reference evidence="16 17" key="1">
    <citation type="submission" date="2024-07" db="EMBL/GenBank/DDBJ databases">
        <title>Section-level genome sequencing and comparative genomics of Aspergillus sections Usti and Cavernicolus.</title>
        <authorList>
            <consortium name="Lawrence Berkeley National Laboratory"/>
            <person name="Nybo J.L."/>
            <person name="Vesth T.C."/>
            <person name="Theobald S."/>
            <person name="Frisvad J.C."/>
            <person name="Larsen T.O."/>
            <person name="Kjaerboelling I."/>
            <person name="Rothschild-Mancinelli K."/>
            <person name="Lyhne E.K."/>
            <person name="Kogle M.E."/>
            <person name="Barry K."/>
            <person name="Clum A."/>
            <person name="Na H."/>
            <person name="Ledsgaard L."/>
            <person name="Lin J."/>
            <person name="Lipzen A."/>
            <person name="Kuo A."/>
            <person name="Riley R."/>
            <person name="Mondo S."/>
            <person name="LaButti K."/>
            <person name="Haridas S."/>
            <person name="Pangalinan J."/>
            <person name="Salamov A.A."/>
            <person name="Simmons B.A."/>
            <person name="Magnuson J.K."/>
            <person name="Chen J."/>
            <person name="Drula E."/>
            <person name="Henrissat B."/>
            <person name="Wiebenga A."/>
            <person name="Lubbers R.J."/>
            <person name="Gomes A.C."/>
            <person name="Macurrencykelacurrency M.R."/>
            <person name="Stajich J."/>
            <person name="Grigoriev I.V."/>
            <person name="Mortensen U.H."/>
            <person name="De vries R.P."/>
            <person name="Baker S.E."/>
            <person name="Andersen M.R."/>
        </authorList>
    </citation>
    <scope>NUCLEOTIDE SEQUENCE [LARGE SCALE GENOMIC DNA]</scope>
    <source>
        <strain evidence="16 17">CBS 756.74</strain>
    </source>
</reference>
<accession>A0ABR4KA92</accession>
<keyword evidence="1" id="KW-0930">Antiviral protein</keyword>
<dbReference type="CDD" id="cd18802">
    <property type="entry name" value="SF2_C_dicer"/>
    <property type="match status" value="1"/>
</dbReference>
<keyword evidence="5" id="KW-0347">Helicase</keyword>
<evidence type="ECO:0000259" key="15">
    <source>
        <dbReference type="PROSITE" id="PS51327"/>
    </source>
</evidence>
<sequence length="1514" mass="169257">MAAIAPGEPDLPAYRARSYQLEMFEASLKDNIIVAMGTGSGKTHIALLRIMHELENSDGKLIWFLAPTVALCLQQHKVISQHIPAAKSRTLTGLDKVELWTEQAIWDAVLQDVQVVISTHAVLVDAMTHGFVRISQLGLIIFDEAHHCVRNHPANKIMRDFYHPAVARFGPDAVPRILGLTASAGSSREELLTIESNMSSICTTPQAHRHELLAHTHRPELQRVLFTPVALDAPRGATQAALLQAWESLDLENDPYVKKLRRSSPNGHALKKVLLTEKTYCRDQLKRFVDRVEHIFTELGPWAADYFIWTSLEQLRGKVHNNSVTLDLDTEERKYLVDILSQLPVPDFNLHSTDPADFPVSPKFEALVSFLTTTEERDFSGLIFAQQRAAVAVMAHLLSIHPLTRDRFRTGGFVGMSTSTNRKDILGELLTAKMQRNTLDDFRRGRKNLIVATDVLEEGIDVSACSVVVCYNRPPNLKSFLQRRGRARRQHSTYAILLSTDDDNSHLHKWQDLERVMEEAYRDDQRRLEELRALETTEEDVHSRFCVEATGAILTADNATQHLYHFCSILPHQSYVDNRPEFSFESDGLQVKGKVTLPSCVHPDVRRTEGRSWWMTERAARKEAAFQAYKALYEAGLVNGNLLPLTKSREFTLKDLALLPAVMEVSEQYDPWVDWAYSWSSETPGVHSSRIFVRHNGDVAYMKLLCPTVPPPLEPMTLFWDNETTYTVEFEAAQQIDLSTEDLEKMRTITALYLQASITRPLPADRDYIALFTPDVPPSELPPWLEKHRGHEPAQDVFTSNRHSDLMGIVRDRARFGEVLVFKRWVVSGTNDPLSLECDPYPKRRNLLQQQTLATSTKRSAPEDFPPANESEQQQAALLGSPTKKRIISADQCTIDKLPATETIFGRFIPVIINRLEAALVATKLCETILQSVPFGDIRNVITAITMPSAQAPSNYQRYEFFGDSVLKYTVSFSLFYQHRTWHEGYLSEGRDAIVQNGRLARAALKVGLDSFIIGKMFTPRRWVAPVIGEKLKMESGTTKREMSTKVLADVVEALIGAAYIDGGHVNAQACLLTFFPELRIITPDMAMSLDQNANLNQSQDHPQPRPIHYELLEENIGYTFTSKTLLTEALTHPSCQHDSTTQSYQRLEFLGDAVLDMIIVDIILAHSQEHHGLRQIPQGEMTRIKHALVNANLLAFFCLEFGWEVPGTEVVVTDSDGDNRVETVATSTTHHLYTYLRHSPTTPILTTLKTKTLPRYMQQRPAILAHLHPSPSPSPSQPNHILSPRSTPSSPNPNNPKYPWGSLATMHPEKFLSDMIESLLGAIFIDTAGDVAACSAFLEKLGLLPYARYVLEHSVDVVHPLQRAQVFARSDVKFRTLRVVKMVGDTVGDGDGESESGAGSGGEDGVAEEEATYTCTATLPSHSIEDIVVSGCLSSEEAEIRAAEAVIAVLRSTQGSGVGANLIGDDDGIGIDNGLDGGDIEKEMEVEVEMEVVMEKDLDNDDDDDDRASAMEF</sequence>
<dbReference type="SUPFAM" id="SSF52540">
    <property type="entry name" value="P-loop containing nucleoside triphosphate hydrolases"/>
    <property type="match status" value="1"/>
</dbReference>
<evidence type="ECO:0000256" key="3">
    <source>
        <dbReference type="ARBA" id="ARBA00022741"/>
    </source>
</evidence>
<dbReference type="EMBL" id="JBFXLR010000026">
    <property type="protein sequence ID" value="KAL2848247.1"/>
    <property type="molecule type" value="Genomic_DNA"/>
</dbReference>
<dbReference type="InterPro" id="IPR038248">
    <property type="entry name" value="Dicer_dimer_sf"/>
</dbReference>
<keyword evidence="2" id="KW-0677">Repeat</keyword>
<keyword evidence="8" id="KW-0051">Antiviral defense</keyword>
<dbReference type="PROSITE" id="PS51194">
    <property type="entry name" value="HELICASE_CTER"/>
    <property type="match status" value="1"/>
</dbReference>
<feature type="domain" description="Dicer dsRNA-binding fold" evidence="15">
    <location>
        <begin position="559"/>
        <end position="652"/>
    </location>
</feature>
<keyword evidence="3" id="KW-0547">Nucleotide-binding</keyword>
<gene>
    <name evidence="16" type="ORF">BJX68DRAFT_267694</name>
</gene>
<protein>
    <recommendedName>
        <fullName evidence="18">Dicer-like protein 2</fullName>
    </recommendedName>
</protein>
<feature type="domain" description="RNase III" evidence="12">
    <location>
        <begin position="922"/>
        <end position="1064"/>
    </location>
</feature>
<evidence type="ECO:0000256" key="7">
    <source>
        <dbReference type="ARBA" id="ARBA00022884"/>
    </source>
</evidence>
<dbReference type="PROSITE" id="PS50142">
    <property type="entry name" value="RNASE_3_2"/>
    <property type="match status" value="2"/>
</dbReference>
<dbReference type="Gene3D" id="3.30.160.380">
    <property type="entry name" value="Dicer dimerisation domain"/>
    <property type="match status" value="1"/>
</dbReference>
<feature type="region of interest" description="Disordered" evidence="11">
    <location>
        <begin position="853"/>
        <end position="876"/>
    </location>
</feature>
<dbReference type="InterPro" id="IPR011545">
    <property type="entry name" value="DEAD/DEAH_box_helicase_dom"/>
</dbReference>
<dbReference type="SMART" id="SM00490">
    <property type="entry name" value="HELICc"/>
    <property type="match status" value="1"/>
</dbReference>
<evidence type="ECO:0000256" key="9">
    <source>
        <dbReference type="ARBA" id="ARBA00025403"/>
    </source>
</evidence>
<dbReference type="PROSITE" id="PS51327">
    <property type="entry name" value="DICER_DSRBF"/>
    <property type="match status" value="1"/>
</dbReference>
<dbReference type="InterPro" id="IPR000999">
    <property type="entry name" value="RNase_III_dom"/>
</dbReference>
<evidence type="ECO:0000256" key="5">
    <source>
        <dbReference type="ARBA" id="ARBA00022806"/>
    </source>
</evidence>
<evidence type="ECO:0000256" key="1">
    <source>
        <dbReference type="ARBA" id="ARBA00022721"/>
    </source>
</evidence>
<dbReference type="Gene3D" id="3.40.50.300">
    <property type="entry name" value="P-loop containing nucleotide triphosphate hydrolases"/>
    <property type="match status" value="2"/>
</dbReference>